<feature type="compositionally biased region" description="Polar residues" evidence="4">
    <location>
        <begin position="819"/>
        <end position="832"/>
    </location>
</feature>
<protein>
    <recommendedName>
        <fullName evidence="3">DNA mismatch repair protein PMS1</fullName>
    </recommendedName>
</protein>
<dbReference type="PANTHER" id="PTHR10073">
    <property type="entry name" value="DNA MISMATCH REPAIR PROTEIN MLH, PMS, MUTL"/>
    <property type="match status" value="1"/>
</dbReference>
<dbReference type="SUPFAM" id="SSF141130">
    <property type="entry name" value="Acetamidase/Formamidase-like"/>
    <property type="match status" value="1"/>
</dbReference>
<dbReference type="Pfam" id="PF08676">
    <property type="entry name" value="MutL_C"/>
    <property type="match status" value="1"/>
</dbReference>
<dbReference type="STRING" id="231916.A0A409VME8"/>
<feature type="region of interest" description="Disordered" evidence="4">
    <location>
        <begin position="367"/>
        <end position="709"/>
    </location>
</feature>
<feature type="region of interest" description="Disordered" evidence="4">
    <location>
        <begin position="943"/>
        <end position="965"/>
    </location>
</feature>
<feature type="compositionally biased region" description="Polar residues" evidence="4">
    <location>
        <begin position="407"/>
        <end position="417"/>
    </location>
</feature>
<feature type="compositionally biased region" description="Acidic residues" evidence="4">
    <location>
        <begin position="662"/>
        <end position="674"/>
    </location>
</feature>
<dbReference type="SMART" id="SM00853">
    <property type="entry name" value="MutL_C"/>
    <property type="match status" value="1"/>
</dbReference>
<feature type="compositionally biased region" description="Polar residues" evidence="4">
    <location>
        <begin position="367"/>
        <end position="387"/>
    </location>
</feature>
<feature type="region of interest" description="Disordered" evidence="4">
    <location>
        <begin position="878"/>
        <end position="901"/>
    </location>
</feature>
<evidence type="ECO:0000259" key="6">
    <source>
        <dbReference type="SMART" id="SM01340"/>
    </source>
</evidence>
<dbReference type="Pfam" id="PF03069">
    <property type="entry name" value="FmdA_AmdA"/>
    <property type="match status" value="2"/>
</dbReference>
<dbReference type="Gene3D" id="3.30.1540.20">
    <property type="entry name" value="MutL, C-terminal domain, dimerisation subdomain"/>
    <property type="match status" value="1"/>
</dbReference>
<feature type="compositionally biased region" description="Low complexity" evidence="4">
    <location>
        <begin position="436"/>
        <end position="473"/>
    </location>
</feature>
<dbReference type="PROSITE" id="PS00058">
    <property type="entry name" value="DNA_MISMATCH_REPAIR_1"/>
    <property type="match status" value="1"/>
</dbReference>
<dbReference type="SUPFAM" id="SSF55874">
    <property type="entry name" value="ATPase domain of HSP90 chaperone/DNA topoisomerase II/histidine kinase"/>
    <property type="match status" value="1"/>
</dbReference>
<dbReference type="SMART" id="SM01340">
    <property type="entry name" value="DNA_mis_repair"/>
    <property type="match status" value="1"/>
</dbReference>
<dbReference type="GO" id="GO:0032389">
    <property type="term" value="C:MutLalpha complex"/>
    <property type="evidence" value="ECO:0007669"/>
    <property type="project" value="TreeGrafter"/>
</dbReference>
<evidence type="ECO:0000256" key="3">
    <source>
        <dbReference type="ARBA" id="ARBA00070941"/>
    </source>
</evidence>
<dbReference type="GO" id="GO:0016887">
    <property type="term" value="F:ATP hydrolysis activity"/>
    <property type="evidence" value="ECO:0007669"/>
    <property type="project" value="InterPro"/>
</dbReference>
<feature type="compositionally biased region" description="Acidic residues" evidence="4">
    <location>
        <begin position="535"/>
        <end position="545"/>
    </location>
</feature>
<feature type="region of interest" description="Disordered" evidence="4">
    <location>
        <begin position="727"/>
        <end position="836"/>
    </location>
</feature>
<dbReference type="InterPro" id="IPR014762">
    <property type="entry name" value="DNA_mismatch_repair_CS"/>
</dbReference>
<name>A0A409VME8_9AGAR</name>
<accession>A0A409VME8</accession>
<feature type="compositionally biased region" description="Acidic residues" evidence="4">
    <location>
        <begin position="584"/>
        <end position="599"/>
    </location>
</feature>
<sequence length="1403" mass="152216">MTKSQAIKAIDSASVHRITSGQVVIDLQTAVKELLENSIDAGATNIEVRFKNYGLNSIEVLDNGSGIAEEDYDSIALKHHTSKLETFSDLTAVQTFGFRGEALSSLCALTEELSVCTATATTAPVGVNLVMHSSGKVKERSKVARTRGTTITLTKLFSPLPVRRKEFERNAKREFGKALALLNAYALIPCAAPPGIRLTVSNQPEKGAKTVQIRTLGSPSCRDSVTSLWGTKALENIVDMDLQFQVEREKSMLKRLQSMDADPVPVCVKGLISKFAVGCGRTGTDRQFFFINGRPCNMAKIQKVFNEVYRSFNANQAPFVVADFIIPTESYEVNVSPDKRTILLHSEGNLISALKATLESHFSPSRSTFDIGGTQNTTKAGPTQTLLSLGGRVSTAATPGKTRRSSEATIPASTSPRHSSDDDVEEIPAPAPTPAPGISTRSASGSSSLRPPSRGDQAAPSPNTNTSTSTSTSPPLPARPSPTRSSSPTPASEPIDLDDVLPPSEPPIATLPEPAPSSDPGHMEADHDHDHDNDHDEENEEEEDAPVVVLDSSQTSWGRKLGLTPRSSRHATPPARPAHPGLDGEMDSDEDEDRVEEEASPGPARKKRKSDIGVIITLKDDFRGVDALEDDELDPAPARKKRRSNVDATTSPKDKSRRVNTLDEDGQLSDEPMEDAIASISPVRPSGKGAAKRTPAEKARAGRVPKAPKLDLRSQLAGFARAGSQIALSSQVQARVSVFDEEEQEDETEDERGGSGAEEGQMEEDQDQEGSMDGDFVRPRTPEPRMLTTSQEVEPPTTPANTTPLFLPEDDDDTEDPSSILSQVRATSQSPRKVTRKDIERPEIIRTDKDGGDMTLRVDVGRIREAWVLKQKQRRDRGRVGVGRSEKVVPAPPSVPMDAGISNTEDEAGAVDALARVIEKKDFAEMEVIGQFNLGFIVVRRRQPRSGPPEDGSSPGSPSLQAGGGLDDLFIVDQHAADEKYNFETLQATTKIQSQKLFRPRPLELTASDKMIAIENVDVLRQNGFELDVDEEGSEGSSGSRLKLTAQPVSKSTVFDMKDLEEIIHLMRDRPSGQMVRCSKARSMFASRACRKSVMIGMPLNQHQMTAHHSYSLILSGALSMSIHSVKRSQTHLAWDNSIPPVIKIQSGDTVSFSCLDASNGQITKESTVATIASLVFSQLDQVNGPVYVEGASPGDTLQVDVISVESADWGWTGLIPGFGLLHDEFPEPALKIWKLNKEEGFAWFDEARGIKIPLRPFAGEMGVAPGKKGAFSTIPPYKTGGNLDTRQLIAGSTLFLPVEVEGALFSIGARWARGARGRRGLRNDEYYCTTGVDSDIREATRSAVRNMIEVLETEFQMDRVAAYMLCSVAGDLRMHEVVDMPNYVIGMMLPKAMLRGPSDAST</sequence>
<feature type="compositionally biased region" description="Basic and acidic residues" evidence="4">
    <location>
        <begin position="521"/>
        <end position="534"/>
    </location>
</feature>
<dbReference type="GO" id="GO:0030983">
    <property type="term" value="F:mismatched DNA binding"/>
    <property type="evidence" value="ECO:0007669"/>
    <property type="project" value="InterPro"/>
</dbReference>
<feature type="compositionally biased region" description="Low complexity" evidence="4">
    <location>
        <begin position="481"/>
        <end position="492"/>
    </location>
</feature>
<dbReference type="EMBL" id="NHYE01005612">
    <property type="protein sequence ID" value="PPQ67442.1"/>
    <property type="molecule type" value="Genomic_DNA"/>
</dbReference>
<dbReference type="InterPro" id="IPR036890">
    <property type="entry name" value="HATPase_C_sf"/>
</dbReference>
<feature type="compositionally biased region" description="Acidic residues" evidence="4">
    <location>
        <begin position="760"/>
        <end position="772"/>
    </location>
</feature>
<evidence type="ECO:0000256" key="1">
    <source>
        <dbReference type="ARBA" id="ARBA00006082"/>
    </source>
</evidence>
<organism evidence="7 8">
    <name type="scientific">Gymnopilus dilepis</name>
    <dbReference type="NCBI Taxonomy" id="231916"/>
    <lineage>
        <taxon>Eukaryota</taxon>
        <taxon>Fungi</taxon>
        <taxon>Dikarya</taxon>
        <taxon>Basidiomycota</taxon>
        <taxon>Agaricomycotina</taxon>
        <taxon>Agaricomycetes</taxon>
        <taxon>Agaricomycetidae</taxon>
        <taxon>Agaricales</taxon>
        <taxon>Agaricineae</taxon>
        <taxon>Hymenogastraceae</taxon>
        <taxon>Gymnopilus</taxon>
    </lineage>
</organism>
<evidence type="ECO:0000256" key="2">
    <source>
        <dbReference type="ARBA" id="ARBA00022763"/>
    </source>
</evidence>
<dbReference type="InterPro" id="IPR014790">
    <property type="entry name" value="MutL_C"/>
</dbReference>
<comment type="similarity">
    <text evidence="1">Belongs to the DNA mismatch repair MutL/HexB family.</text>
</comment>
<gene>
    <name evidence="7" type="ORF">CVT26_007236</name>
</gene>
<keyword evidence="2" id="KW-0227">DNA damage</keyword>
<dbReference type="OrthoDB" id="10263226at2759"/>
<dbReference type="GO" id="GO:0016811">
    <property type="term" value="F:hydrolase activity, acting on carbon-nitrogen (but not peptide) bonds, in linear amides"/>
    <property type="evidence" value="ECO:0007669"/>
    <property type="project" value="InterPro"/>
</dbReference>
<dbReference type="SUPFAM" id="SSF118116">
    <property type="entry name" value="DNA mismatch repair protein MutL"/>
    <property type="match status" value="1"/>
</dbReference>
<dbReference type="SUPFAM" id="SSF54211">
    <property type="entry name" value="Ribosomal protein S5 domain 2-like"/>
    <property type="match status" value="1"/>
</dbReference>
<proteinExistence type="inferred from homology"/>
<evidence type="ECO:0000256" key="4">
    <source>
        <dbReference type="SAM" id="MobiDB-lite"/>
    </source>
</evidence>
<dbReference type="Pfam" id="PF13589">
    <property type="entry name" value="HATPase_c_3"/>
    <property type="match status" value="1"/>
</dbReference>
<dbReference type="Proteomes" id="UP000284706">
    <property type="component" value="Unassembled WGS sequence"/>
</dbReference>
<evidence type="ECO:0000259" key="5">
    <source>
        <dbReference type="SMART" id="SM00853"/>
    </source>
</evidence>
<dbReference type="GO" id="GO:0005524">
    <property type="term" value="F:ATP binding"/>
    <property type="evidence" value="ECO:0007669"/>
    <property type="project" value="InterPro"/>
</dbReference>
<dbReference type="Gene3D" id="3.30.565.10">
    <property type="entry name" value="Histidine kinase-like ATPase, C-terminal domain"/>
    <property type="match status" value="1"/>
</dbReference>
<feature type="domain" description="DNA mismatch repair protein S5" evidence="6">
    <location>
        <begin position="225"/>
        <end position="363"/>
    </location>
</feature>
<dbReference type="InterPro" id="IPR002099">
    <property type="entry name" value="MutL/Mlh/PMS"/>
</dbReference>
<dbReference type="Pfam" id="PF01119">
    <property type="entry name" value="DNA_mis_repair"/>
    <property type="match status" value="1"/>
</dbReference>
<dbReference type="InParanoid" id="A0A409VME8"/>
<dbReference type="InterPro" id="IPR004304">
    <property type="entry name" value="FmdA_AmdA"/>
</dbReference>
<keyword evidence="8" id="KW-1185">Reference proteome</keyword>
<dbReference type="Gene3D" id="3.30.230.10">
    <property type="match status" value="1"/>
</dbReference>
<dbReference type="FunFam" id="3.30.565.10:FF:000014">
    <property type="entry name" value="Mismatch repair endonuclease pms1, putative"/>
    <property type="match status" value="1"/>
</dbReference>
<reference evidence="7 8" key="1">
    <citation type="journal article" date="2018" name="Evol. Lett.">
        <title>Horizontal gene cluster transfer increased hallucinogenic mushroom diversity.</title>
        <authorList>
            <person name="Reynolds H.T."/>
            <person name="Vijayakumar V."/>
            <person name="Gluck-Thaler E."/>
            <person name="Korotkin H.B."/>
            <person name="Matheny P.B."/>
            <person name="Slot J.C."/>
        </authorList>
    </citation>
    <scope>NUCLEOTIDE SEQUENCE [LARGE SCALE GENOMIC DNA]</scope>
    <source>
        <strain evidence="7 8">SRW20</strain>
    </source>
</reference>
<dbReference type="InterPro" id="IPR038973">
    <property type="entry name" value="MutL/Mlh/Pms-like"/>
</dbReference>
<dbReference type="InterPro" id="IPR013507">
    <property type="entry name" value="DNA_mismatch_S5_2-like"/>
</dbReference>
<dbReference type="FunFam" id="3.30.1370.100:FF:000001">
    <property type="entry name" value="Mismatch repair endonuclease pms1, putative"/>
    <property type="match status" value="1"/>
</dbReference>
<dbReference type="Gene3D" id="3.30.1370.100">
    <property type="entry name" value="MutL, C-terminal domain, regulatory subdomain"/>
    <property type="match status" value="1"/>
</dbReference>
<dbReference type="Gene3D" id="2.60.120.580">
    <property type="entry name" value="Acetamidase/Formamidase-like domains"/>
    <property type="match status" value="2"/>
</dbReference>
<dbReference type="GO" id="GO:0000710">
    <property type="term" value="P:meiotic mismatch repair"/>
    <property type="evidence" value="ECO:0007669"/>
    <property type="project" value="UniProtKB-ARBA"/>
</dbReference>
<evidence type="ECO:0000313" key="8">
    <source>
        <dbReference type="Proteomes" id="UP000284706"/>
    </source>
</evidence>
<dbReference type="InterPro" id="IPR037198">
    <property type="entry name" value="MutL_C_sf"/>
</dbReference>
<dbReference type="InterPro" id="IPR014721">
    <property type="entry name" value="Ribsml_uS5_D2-typ_fold_subgr"/>
</dbReference>
<dbReference type="NCBIfam" id="TIGR00585">
    <property type="entry name" value="mutl"/>
    <property type="match status" value="1"/>
</dbReference>
<dbReference type="InterPro" id="IPR020568">
    <property type="entry name" value="Ribosomal_Su5_D2-typ_SF"/>
</dbReference>
<dbReference type="CDD" id="cd03484">
    <property type="entry name" value="MutL_Trans_hPMS_2_like"/>
    <property type="match status" value="1"/>
</dbReference>
<dbReference type="GO" id="GO:0140664">
    <property type="term" value="F:ATP-dependent DNA damage sensor activity"/>
    <property type="evidence" value="ECO:0007669"/>
    <property type="project" value="InterPro"/>
</dbReference>
<dbReference type="Gene3D" id="3.10.28.20">
    <property type="entry name" value="Acetamidase/Formamidase-like domains"/>
    <property type="match status" value="1"/>
</dbReference>
<dbReference type="FunCoup" id="A0A409VME8">
    <property type="interactions" value="354"/>
</dbReference>
<dbReference type="InterPro" id="IPR042120">
    <property type="entry name" value="MutL_C_dimsub"/>
</dbReference>
<dbReference type="PANTHER" id="PTHR10073:SF52">
    <property type="entry name" value="MISMATCH REPAIR ENDONUCLEASE PMS2"/>
    <property type="match status" value="1"/>
</dbReference>
<evidence type="ECO:0000313" key="7">
    <source>
        <dbReference type="EMBL" id="PPQ67442.1"/>
    </source>
</evidence>
<feature type="compositionally biased region" description="Low complexity" evidence="4">
    <location>
        <begin position="949"/>
        <end position="959"/>
    </location>
</feature>
<dbReference type="CDD" id="cd16926">
    <property type="entry name" value="HATPase_MutL-MLH-PMS-like"/>
    <property type="match status" value="1"/>
</dbReference>
<feature type="compositionally biased region" description="Acidic residues" evidence="4">
    <location>
        <begin position="739"/>
        <end position="750"/>
    </location>
</feature>
<feature type="domain" description="MutL C-terminal dimerisation" evidence="5">
    <location>
        <begin position="928"/>
        <end position="1100"/>
    </location>
</feature>
<comment type="caution">
    <text evidence="7">The sequence shown here is derived from an EMBL/GenBank/DDBJ whole genome shotgun (WGS) entry which is preliminary data.</text>
</comment>
<dbReference type="InterPro" id="IPR042121">
    <property type="entry name" value="MutL_C_regsub"/>
</dbReference>